<gene>
    <name evidence="2" type="ORF">PC110_g5450</name>
</gene>
<dbReference type="VEuPathDB" id="FungiDB:PC110_g5450"/>
<dbReference type="Gene3D" id="3.30.420.10">
    <property type="entry name" value="Ribonuclease H-like superfamily/Ribonuclease H"/>
    <property type="match status" value="1"/>
</dbReference>
<accession>A0A329SN91</accession>
<feature type="domain" description="DUF7769" evidence="1">
    <location>
        <begin position="12"/>
        <end position="65"/>
    </location>
</feature>
<evidence type="ECO:0000313" key="3">
    <source>
        <dbReference type="Proteomes" id="UP000251314"/>
    </source>
</evidence>
<keyword evidence="3" id="KW-1185">Reference proteome</keyword>
<dbReference type="GO" id="GO:0003676">
    <property type="term" value="F:nucleic acid binding"/>
    <property type="evidence" value="ECO:0007669"/>
    <property type="project" value="InterPro"/>
</dbReference>
<evidence type="ECO:0000313" key="2">
    <source>
        <dbReference type="EMBL" id="RAW38284.1"/>
    </source>
</evidence>
<evidence type="ECO:0000259" key="1">
    <source>
        <dbReference type="Pfam" id="PF24964"/>
    </source>
</evidence>
<dbReference type="Pfam" id="PF24964">
    <property type="entry name" value="DUF7769"/>
    <property type="match status" value="1"/>
</dbReference>
<dbReference type="Proteomes" id="UP000251314">
    <property type="component" value="Unassembled WGS sequence"/>
</dbReference>
<comment type="caution">
    <text evidence="2">The sequence shown here is derived from an EMBL/GenBank/DDBJ whole genome shotgun (WGS) entry which is preliminary data.</text>
</comment>
<proteinExistence type="predicted"/>
<dbReference type="PANTHER" id="PTHR47169:SF2">
    <property type="entry name" value="OS01G0541250 PROTEIN"/>
    <property type="match status" value="1"/>
</dbReference>
<dbReference type="InterPro" id="IPR056671">
    <property type="entry name" value="DUF7769"/>
</dbReference>
<sequence>MPSTTPTKRRELSDSEREQVVMSLLQRLVEGVPRRGAINEVATLFRVHRRTISRLWERAKEQEAETGRLHAVSHRHDRGRPMMDLSVRLENLRITPFQRRRTIRSASMASGVSRATLQRRVSSGDLVAATSTVKPLLTDENKTERLDGCIMHVQPVFLLFNDMRRYYLLPGEEAPHRQVRSRRYTTKVMMLAAVARPRWDTASNSYFNGKLDIWSFIVQEPAVRSSARRPFGAIVTKEGRVTKETSRKMLIERLLPAIRERWPSAGGGVHLWVQQDNAPAHITATDAASVAGTSQQGLDVELCCQPPNSPDLNCLDLGLFAAIQAHQRLRSPRNIDELVDAVTAAYWELFPRRSMRHS</sequence>
<dbReference type="OrthoDB" id="99780at2759"/>
<dbReference type="EMBL" id="MJFZ01000092">
    <property type="protein sequence ID" value="RAW38284.1"/>
    <property type="molecule type" value="Genomic_DNA"/>
</dbReference>
<protein>
    <recommendedName>
        <fullName evidence="1">DUF7769 domain-containing protein</fullName>
    </recommendedName>
</protein>
<name>A0A329SN91_9STRA</name>
<reference evidence="2 3" key="1">
    <citation type="submission" date="2018-01" db="EMBL/GenBank/DDBJ databases">
        <title>Draft genome of the strawberry crown rot pathogen Phytophthora cactorum.</title>
        <authorList>
            <person name="Armitage A.D."/>
            <person name="Lysoe E."/>
            <person name="Nellist C.F."/>
            <person name="Harrison R.J."/>
            <person name="Brurberg M.B."/>
        </authorList>
    </citation>
    <scope>NUCLEOTIDE SEQUENCE [LARGE SCALE GENOMIC DNA]</scope>
    <source>
        <strain evidence="2 3">10300</strain>
    </source>
</reference>
<dbReference type="InterPro" id="IPR036397">
    <property type="entry name" value="RNaseH_sf"/>
</dbReference>
<dbReference type="PANTHER" id="PTHR47169">
    <property type="entry name" value="OS01G0541250 PROTEIN"/>
    <property type="match status" value="1"/>
</dbReference>
<dbReference type="AlphaFoldDB" id="A0A329SN91"/>
<organism evidence="2 3">
    <name type="scientific">Phytophthora cactorum</name>
    <dbReference type="NCBI Taxonomy" id="29920"/>
    <lineage>
        <taxon>Eukaryota</taxon>
        <taxon>Sar</taxon>
        <taxon>Stramenopiles</taxon>
        <taxon>Oomycota</taxon>
        <taxon>Peronosporomycetes</taxon>
        <taxon>Peronosporales</taxon>
        <taxon>Peronosporaceae</taxon>
        <taxon>Phytophthora</taxon>
    </lineage>
</organism>